<protein>
    <submittedName>
        <fullName evidence="2">Uncharacterized protein</fullName>
    </submittedName>
</protein>
<feature type="compositionally biased region" description="Polar residues" evidence="1">
    <location>
        <begin position="62"/>
        <end position="78"/>
    </location>
</feature>
<comment type="caution">
    <text evidence="2">The sequence shown here is derived from an EMBL/GenBank/DDBJ whole genome shotgun (WGS) entry which is preliminary data.</text>
</comment>
<sequence length="93" mass="10342">MPERKSGAFRVVCEEGAGEDHLMLDCDEDSEKWKEVEQRDEEEVGVPEMRQPGRGEAVGVFQRSSADNGNTTGKQARASSGRHKDRGMYRGSL</sequence>
<dbReference type="Proteomes" id="UP001066276">
    <property type="component" value="Chromosome 2_2"/>
</dbReference>
<proteinExistence type="predicted"/>
<accession>A0AAV7V1S8</accession>
<evidence type="ECO:0000313" key="3">
    <source>
        <dbReference type="Proteomes" id="UP001066276"/>
    </source>
</evidence>
<organism evidence="2 3">
    <name type="scientific">Pleurodeles waltl</name>
    <name type="common">Iberian ribbed newt</name>
    <dbReference type="NCBI Taxonomy" id="8319"/>
    <lineage>
        <taxon>Eukaryota</taxon>
        <taxon>Metazoa</taxon>
        <taxon>Chordata</taxon>
        <taxon>Craniata</taxon>
        <taxon>Vertebrata</taxon>
        <taxon>Euteleostomi</taxon>
        <taxon>Amphibia</taxon>
        <taxon>Batrachia</taxon>
        <taxon>Caudata</taxon>
        <taxon>Salamandroidea</taxon>
        <taxon>Salamandridae</taxon>
        <taxon>Pleurodelinae</taxon>
        <taxon>Pleurodeles</taxon>
    </lineage>
</organism>
<name>A0AAV7V1S8_PLEWA</name>
<gene>
    <name evidence="2" type="ORF">NDU88_004658</name>
</gene>
<feature type="region of interest" description="Disordered" evidence="1">
    <location>
        <begin position="38"/>
        <end position="93"/>
    </location>
</feature>
<evidence type="ECO:0000313" key="2">
    <source>
        <dbReference type="EMBL" id="KAJ1195378.1"/>
    </source>
</evidence>
<keyword evidence="3" id="KW-1185">Reference proteome</keyword>
<reference evidence="2" key="1">
    <citation type="journal article" date="2022" name="bioRxiv">
        <title>Sequencing and chromosome-scale assembly of the giantPleurodeles waltlgenome.</title>
        <authorList>
            <person name="Brown T."/>
            <person name="Elewa A."/>
            <person name="Iarovenko S."/>
            <person name="Subramanian E."/>
            <person name="Araus A.J."/>
            <person name="Petzold A."/>
            <person name="Susuki M."/>
            <person name="Suzuki K.-i.T."/>
            <person name="Hayashi T."/>
            <person name="Toyoda A."/>
            <person name="Oliveira C."/>
            <person name="Osipova E."/>
            <person name="Leigh N.D."/>
            <person name="Simon A."/>
            <person name="Yun M.H."/>
        </authorList>
    </citation>
    <scope>NUCLEOTIDE SEQUENCE</scope>
    <source>
        <strain evidence="2">20211129_DDA</strain>
        <tissue evidence="2">Liver</tissue>
    </source>
</reference>
<dbReference type="AlphaFoldDB" id="A0AAV7V1S8"/>
<evidence type="ECO:0000256" key="1">
    <source>
        <dbReference type="SAM" id="MobiDB-lite"/>
    </source>
</evidence>
<dbReference type="EMBL" id="JANPWB010000004">
    <property type="protein sequence ID" value="KAJ1195378.1"/>
    <property type="molecule type" value="Genomic_DNA"/>
</dbReference>